<organism evidence="10 11">
    <name type="scientific">Marivivens donghaensis</name>
    <dbReference type="NCBI Taxonomy" id="1699413"/>
    <lineage>
        <taxon>Bacteria</taxon>
        <taxon>Pseudomonadati</taxon>
        <taxon>Pseudomonadota</taxon>
        <taxon>Alphaproteobacteria</taxon>
        <taxon>Rhodobacterales</taxon>
        <taxon>Paracoccaceae</taxon>
        <taxon>Marivivens group</taxon>
        <taxon>Marivivens</taxon>
    </lineage>
</organism>
<reference evidence="10 11" key="1">
    <citation type="submission" date="2020-03" db="EMBL/GenBank/DDBJ databases">
        <title>Bacterial isolates of synthetic phycosphere.</title>
        <authorList>
            <person name="Fu H."/>
            <person name="Moran M.A."/>
        </authorList>
    </citation>
    <scope>NUCLEOTIDE SEQUENCE [LARGE SCALE GENOMIC DNA]</scope>
    <source>
        <strain evidence="10 11">HF1</strain>
    </source>
</reference>
<keyword evidence="5 9" id="KW-0812">Transmembrane</keyword>
<feature type="transmembrane region" description="Helical" evidence="9">
    <location>
        <begin position="194"/>
        <end position="213"/>
    </location>
</feature>
<proteinExistence type="inferred from homology"/>
<evidence type="ECO:0000256" key="1">
    <source>
        <dbReference type="ARBA" id="ARBA00004429"/>
    </source>
</evidence>
<dbReference type="RefSeq" id="WP_167637895.1">
    <property type="nucleotide sequence ID" value="NZ_JAATOP010000005.1"/>
</dbReference>
<feature type="transmembrane region" description="Helical" evidence="9">
    <location>
        <begin position="312"/>
        <end position="334"/>
    </location>
</feature>
<keyword evidence="6 9" id="KW-1133">Transmembrane helix</keyword>
<feature type="transmembrane region" description="Helical" evidence="9">
    <location>
        <begin position="90"/>
        <end position="111"/>
    </location>
</feature>
<evidence type="ECO:0000256" key="3">
    <source>
        <dbReference type="ARBA" id="ARBA00022475"/>
    </source>
</evidence>
<evidence type="ECO:0000256" key="2">
    <source>
        <dbReference type="ARBA" id="ARBA00022448"/>
    </source>
</evidence>
<name>A0ABX0VYK2_9RHOB</name>
<feature type="transmembrane region" description="Helical" evidence="9">
    <location>
        <begin position="164"/>
        <end position="182"/>
    </location>
</feature>
<gene>
    <name evidence="10" type="ORF">HCZ30_08655</name>
</gene>
<protein>
    <submittedName>
        <fullName evidence="10">YeeE/YedE family protein</fullName>
    </submittedName>
</protein>
<evidence type="ECO:0000313" key="11">
    <source>
        <dbReference type="Proteomes" id="UP000709466"/>
    </source>
</evidence>
<evidence type="ECO:0000256" key="8">
    <source>
        <dbReference type="ARBA" id="ARBA00035655"/>
    </source>
</evidence>
<dbReference type="InterPro" id="IPR007272">
    <property type="entry name" value="Sulf_transp_TsuA/YedE"/>
</dbReference>
<evidence type="ECO:0000256" key="4">
    <source>
        <dbReference type="ARBA" id="ARBA00022519"/>
    </source>
</evidence>
<accession>A0ABX0VYK2</accession>
<comment type="subcellular location">
    <subcellularLocation>
        <location evidence="1">Cell inner membrane</location>
        <topology evidence="1">Multi-pass membrane protein</topology>
    </subcellularLocation>
</comment>
<dbReference type="PANTHER" id="PTHR30574:SF1">
    <property type="entry name" value="SULPHUR TRANSPORT DOMAIN-CONTAINING PROTEIN"/>
    <property type="match status" value="1"/>
</dbReference>
<keyword evidence="2" id="KW-0813">Transport</keyword>
<evidence type="ECO:0000256" key="7">
    <source>
        <dbReference type="ARBA" id="ARBA00023136"/>
    </source>
</evidence>
<keyword evidence="7 9" id="KW-0472">Membrane</keyword>
<keyword evidence="4" id="KW-0997">Cell inner membrane</keyword>
<feature type="transmembrane region" description="Helical" evidence="9">
    <location>
        <begin position="233"/>
        <end position="262"/>
    </location>
</feature>
<comment type="caution">
    <text evidence="10">The sequence shown here is derived from an EMBL/GenBank/DDBJ whole genome shotgun (WGS) entry which is preliminary data.</text>
</comment>
<keyword evidence="11" id="KW-1185">Reference proteome</keyword>
<feature type="transmembrane region" description="Helical" evidence="9">
    <location>
        <begin position="283"/>
        <end position="306"/>
    </location>
</feature>
<feature type="transmembrane region" description="Helical" evidence="9">
    <location>
        <begin position="123"/>
        <end position="144"/>
    </location>
</feature>
<dbReference type="EMBL" id="JAATOP010000005">
    <property type="protein sequence ID" value="NIY72505.1"/>
    <property type="molecule type" value="Genomic_DNA"/>
</dbReference>
<feature type="transmembrane region" description="Helical" evidence="9">
    <location>
        <begin position="15"/>
        <end position="38"/>
    </location>
</feature>
<evidence type="ECO:0000256" key="5">
    <source>
        <dbReference type="ARBA" id="ARBA00022692"/>
    </source>
</evidence>
<evidence type="ECO:0000256" key="6">
    <source>
        <dbReference type="ARBA" id="ARBA00022989"/>
    </source>
</evidence>
<sequence length="348" mass="35279">MYETLPFENYTPAELSVWLGLIVGVLFGALALVSGFCLRRAIAGDKGERAAAGAAWALALAVAVIGTQYVVSLGVLDLGGHRFMTGDLPIVAIVGGGLLFGIGMVLARGCAARLTVLAASGNLRAATVVLVFAVVAHATLKGLLSSWRVAAGSVTVPYGGTLPLPGWLWGVAFAALAIALIVKSRASWTTLVPAALLGLLVPAAWAGTGYVLNDPFDPITIESLAFTSTWTESLFYVIASTAVAPTFGTALIAGTLVGSLVISLLTGRFQWQSFESAGQTGRYLAGAALMGFGGVLAGGCTIGAGLAGVPLLSVAAVLALVSMIAGARITAVLLERRASISPALVPAE</sequence>
<keyword evidence="3" id="KW-1003">Cell membrane</keyword>
<feature type="transmembrane region" description="Helical" evidence="9">
    <location>
        <begin position="50"/>
        <end position="70"/>
    </location>
</feature>
<dbReference type="Proteomes" id="UP000709466">
    <property type="component" value="Unassembled WGS sequence"/>
</dbReference>
<evidence type="ECO:0000256" key="9">
    <source>
        <dbReference type="SAM" id="Phobius"/>
    </source>
</evidence>
<evidence type="ECO:0000313" key="10">
    <source>
        <dbReference type="EMBL" id="NIY72505.1"/>
    </source>
</evidence>
<dbReference type="Pfam" id="PF04143">
    <property type="entry name" value="Sulf_transp"/>
    <property type="match status" value="1"/>
</dbReference>
<comment type="similarity">
    <text evidence="8">Belongs to the TsuA/YedE (TC 9.B.102) family.</text>
</comment>
<dbReference type="PANTHER" id="PTHR30574">
    <property type="entry name" value="INNER MEMBRANE PROTEIN YEDE"/>
    <property type="match status" value="1"/>
</dbReference>